<protein>
    <submittedName>
        <fullName evidence="1">Uncharacterized protein</fullName>
    </submittedName>
</protein>
<comment type="caution">
    <text evidence="1">The sequence shown here is derived from an EMBL/GenBank/DDBJ whole genome shotgun (WGS) entry which is preliminary data.</text>
</comment>
<sequence>MIHIQRNRYRYLLWNSNDTATTEFVEKTDDAWAKVSLEFPITMFGKTSQVAWISVNGIFSIDEPDLNVRSVPERTLPVDPSSCNTTNFDSSTQGGCIPNTAILPLWRDMSMKAGIPIKDLNVEIAYTWHKGYETPHHHIAWMFCDKEVSWDTNTSVYPSMDQRCGKAFRFTLLTFGPDKPGVYLIQHQVFNYSFADVQGVIGAQSYSEGKSMMVPVGDIYKAGVEGLAGVNFDTDTLEVTPYYG</sequence>
<organism evidence="1 2">
    <name type="scientific">Drechslerella dactyloides</name>
    <name type="common">Nematode-trapping fungus</name>
    <name type="synonym">Arthrobotrys dactyloides</name>
    <dbReference type="NCBI Taxonomy" id="74499"/>
    <lineage>
        <taxon>Eukaryota</taxon>
        <taxon>Fungi</taxon>
        <taxon>Dikarya</taxon>
        <taxon>Ascomycota</taxon>
        <taxon>Pezizomycotina</taxon>
        <taxon>Orbiliomycetes</taxon>
        <taxon>Orbiliales</taxon>
        <taxon>Orbiliaceae</taxon>
        <taxon>Drechslerella</taxon>
    </lineage>
</organism>
<evidence type="ECO:0000313" key="1">
    <source>
        <dbReference type="EMBL" id="KAJ6261347.1"/>
    </source>
</evidence>
<dbReference type="Proteomes" id="UP001221413">
    <property type="component" value="Unassembled WGS sequence"/>
</dbReference>
<accession>A0AAD6IZU7</accession>
<gene>
    <name evidence="1" type="ORF">Dda_4017</name>
</gene>
<proteinExistence type="predicted"/>
<reference evidence="1" key="1">
    <citation type="submission" date="2023-01" db="EMBL/GenBank/DDBJ databases">
        <title>The chitinases involved in constricting ring structure development in the nematode-trapping fungus Drechslerella dactyloides.</title>
        <authorList>
            <person name="Wang R."/>
            <person name="Zhang L."/>
            <person name="Tang P."/>
            <person name="Li S."/>
            <person name="Liang L."/>
        </authorList>
    </citation>
    <scope>NUCLEOTIDE SEQUENCE</scope>
    <source>
        <strain evidence="1">YMF1.00031</strain>
    </source>
</reference>
<evidence type="ECO:0000313" key="2">
    <source>
        <dbReference type="Proteomes" id="UP001221413"/>
    </source>
</evidence>
<dbReference type="AlphaFoldDB" id="A0AAD6IZU7"/>
<name>A0AAD6IZU7_DREDA</name>
<keyword evidence="2" id="KW-1185">Reference proteome</keyword>
<dbReference type="EMBL" id="JAQGDS010000004">
    <property type="protein sequence ID" value="KAJ6261347.1"/>
    <property type="molecule type" value="Genomic_DNA"/>
</dbReference>